<evidence type="ECO:0000256" key="1">
    <source>
        <dbReference type="SAM" id="MobiDB-lite"/>
    </source>
</evidence>
<dbReference type="Gene3D" id="3.40.50.1820">
    <property type="entry name" value="alpha/beta hydrolase"/>
    <property type="match status" value="1"/>
</dbReference>
<dbReference type="InterPro" id="IPR002921">
    <property type="entry name" value="Fungal_lipase-type"/>
</dbReference>
<reference evidence="3 4" key="1">
    <citation type="submission" date="2015-09" db="EMBL/GenBank/DDBJ databases">
        <title>Sorangium comparison.</title>
        <authorList>
            <person name="Zaburannyi N."/>
            <person name="Bunk B."/>
            <person name="Overmann J."/>
            <person name="Mueller R."/>
        </authorList>
    </citation>
    <scope>NUCLEOTIDE SEQUENCE [LARGE SCALE GENOMIC DNA]</scope>
    <source>
        <strain evidence="3 4">So ce836</strain>
    </source>
</reference>
<evidence type="ECO:0000259" key="2">
    <source>
        <dbReference type="Pfam" id="PF01764"/>
    </source>
</evidence>
<dbReference type="InterPro" id="IPR029058">
    <property type="entry name" value="AB_hydrolase_fold"/>
</dbReference>
<dbReference type="InterPro" id="IPR044819">
    <property type="entry name" value="OBL-like"/>
</dbReference>
<dbReference type="PANTHER" id="PTHR46086:SF3">
    <property type="entry name" value="TRIACYLGLYCEROL LIPASE OBL1"/>
    <property type="match status" value="1"/>
</dbReference>
<dbReference type="Pfam" id="PF01764">
    <property type="entry name" value="Lipase_3"/>
    <property type="match status" value="1"/>
</dbReference>
<evidence type="ECO:0000313" key="4">
    <source>
        <dbReference type="Proteomes" id="UP000295497"/>
    </source>
</evidence>
<feature type="domain" description="Fungal lipase-type" evidence="2">
    <location>
        <begin position="224"/>
        <end position="300"/>
    </location>
</feature>
<dbReference type="GO" id="GO:0006629">
    <property type="term" value="P:lipid metabolic process"/>
    <property type="evidence" value="ECO:0007669"/>
    <property type="project" value="InterPro"/>
</dbReference>
<dbReference type="EMBL" id="CP012672">
    <property type="protein sequence ID" value="AUX36030.1"/>
    <property type="molecule type" value="Genomic_DNA"/>
</dbReference>
<dbReference type="CDD" id="cd00519">
    <property type="entry name" value="Lipase_3"/>
    <property type="match status" value="1"/>
</dbReference>
<dbReference type="SUPFAM" id="SSF53474">
    <property type="entry name" value="alpha/beta-Hydrolases"/>
    <property type="match status" value="1"/>
</dbReference>
<name>A0A4P2QZI4_SORCE</name>
<gene>
    <name evidence="3" type="ORF">SOCE836_082340</name>
</gene>
<dbReference type="Proteomes" id="UP000295497">
    <property type="component" value="Chromosome"/>
</dbReference>
<dbReference type="RefSeq" id="WP_129578935.1">
    <property type="nucleotide sequence ID" value="NZ_CP012672.1"/>
</dbReference>
<evidence type="ECO:0000313" key="3">
    <source>
        <dbReference type="EMBL" id="AUX36030.1"/>
    </source>
</evidence>
<protein>
    <recommendedName>
        <fullName evidence="2">Fungal lipase-type domain-containing protein</fullName>
    </recommendedName>
</protein>
<feature type="region of interest" description="Disordered" evidence="1">
    <location>
        <begin position="191"/>
        <end position="215"/>
    </location>
</feature>
<dbReference type="AlphaFoldDB" id="A0A4P2QZI4"/>
<dbReference type="GO" id="GO:0004806">
    <property type="term" value="F:triacylglycerol lipase activity"/>
    <property type="evidence" value="ECO:0007669"/>
    <property type="project" value="InterPro"/>
</dbReference>
<organism evidence="3 4">
    <name type="scientific">Sorangium cellulosum</name>
    <name type="common">Polyangium cellulosum</name>
    <dbReference type="NCBI Taxonomy" id="56"/>
    <lineage>
        <taxon>Bacteria</taxon>
        <taxon>Pseudomonadati</taxon>
        <taxon>Myxococcota</taxon>
        <taxon>Polyangia</taxon>
        <taxon>Polyangiales</taxon>
        <taxon>Polyangiaceae</taxon>
        <taxon>Sorangium</taxon>
    </lineage>
</organism>
<dbReference type="PANTHER" id="PTHR46086">
    <property type="entry name" value="ALPHA/BETA-HYDROLASES SUPERFAMILY PROTEIN"/>
    <property type="match status" value="1"/>
</dbReference>
<proteinExistence type="predicted"/>
<sequence>MKLEAIRVRKVYQHGAGTGEEESAAEPSVERLASVDYMVQAKPGEHDSVLASVFGIASIWSSSDADTVAKVMHRRIGITWNETVRLTSSNPALLTDTTAYLVQSEDRRLCIVCFPSADIRNVIQWFTNASSRPEPFFSSGHVHGGFLRGARMLATTLGVLLESARKGGSICEAVARERAIWSRCGEEHPWDREDGARGVEGSSGTSHGALRPPRQDGPDVLEALYITGHSMGGALAVITAALLLEDPQFACVRDKLRGVYTYGQPMVGHQDFKERFERDLGRLLFRHVYRSDSIPRLPARTSGAFVHFGSLHTSKEGEGWVPSRAVAGQAYTNLSAMLTGIASWVLQEMLVDLPIIHRIPLRISFADHLPINYLRTSEATVTGEAFTP</sequence>
<accession>A0A4P2QZI4</accession>